<dbReference type="OrthoDB" id="9808770at2"/>
<evidence type="ECO:0000256" key="2">
    <source>
        <dbReference type="ARBA" id="ARBA00005384"/>
    </source>
</evidence>
<dbReference type="Pfam" id="PF00392">
    <property type="entry name" value="GntR"/>
    <property type="match status" value="1"/>
</dbReference>
<dbReference type="GO" id="GO:0003677">
    <property type="term" value="F:DNA binding"/>
    <property type="evidence" value="ECO:0007669"/>
    <property type="project" value="UniProtKB-KW"/>
</dbReference>
<comment type="similarity">
    <text evidence="2">In the C-terminal section; belongs to the class-I pyridoxal-phosphate-dependent aminotransferase family.</text>
</comment>
<comment type="cofactor">
    <cofactor evidence="1">
        <name>pyridoxal 5'-phosphate</name>
        <dbReference type="ChEBI" id="CHEBI:597326"/>
    </cofactor>
</comment>
<evidence type="ECO:0000313" key="9">
    <source>
        <dbReference type="EMBL" id="SDF29741.1"/>
    </source>
</evidence>
<evidence type="ECO:0000313" key="10">
    <source>
        <dbReference type="Proteomes" id="UP000198972"/>
    </source>
</evidence>
<sequence length="490" mass="55186">MDFTISLDAHQKSYRYKYLALYHAIRAAIHEGTLRGGTRLPSSRELAEQYSLSRGSVAQAYDMLQAEGYVYSLIGSGTYVADIIPNPEVSRSQSASITLSSWGRRVMEFDVSSSNELHRGKNAQINKKRMISFQDSGPSMSAFPYKEWKSALAWATRESSDSLSMPLDPAGDIELRQAIAAHLRRSRGIAAEADQICLFNGSMQAIMLLTQLLLSEGEPAVLENPCYHGFSRAVYACGGVAVPAEVDAGGIVPRDWDARLLFVTPGRQFPTGAVLSPARRAEILSWAARVNAVIIEDDYDSEFRWRGRPLEPLKALDSEDRVVYIGSFSKTMFASLRIGYAVLPRGLVVPLIRSKELYEPVSSARIEQRALAKFMFRGEYDRHLRRMRRIYGAKHELFRRLMEKEGMTSLFDLKSADAGLLVYAPWKHSPEQYQDFLHAAYNREVQFRDAAMYQLGTGSPAACFSLSHLEEYELKEGVFRLTMAWRDIQK</sequence>
<dbReference type="Gene3D" id="1.10.10.10">
    <property type="entry name" value="Winged helix-like DNA-binding domain superfamily/Winged helix DNA-binding domain"/>
    <property type="match status" value="1"/>
</dbReference>
<dbReference type="InterPro" id="IPR000524">
    <property type="entry name" value="Tscrpt_reg_HTH_GntR"/>
</dbReference>
<dbReference type="CDD" id="cd00609">
    <property type="entry name" value="AAT_like"/>
    <property type="match status" value="1"/>
</dbReference>
<dbReference type="GO" id="GO:0008483">
    <property type="term" value="F:transaminase activity"/>
    <property type="evidence" value="ECO:0007669"/>
    <property type="project" value="UniProtKB-KW"/>
</dbReference>
<dbReference type="InterPro" id="IPR004839">
    <property type="entry name" value="Aminotransferase_I/II_large"/>
</dbReference>
<dbReference type="STRING" id="670482.SAMN04488542_108145"/>
<dbReference type="AlphaFoldDB" id="A0A1G7JY17"/>
<gene>
    <name evidence="9" type="ORF">SAMN04488542_108145</name>
</gene>
<dbReference type="PANTHER" id="PTHR46577:SF1">
    <property type="entry name" value="HTH-TYPE TRANSCRIPTIONAL REGULATORY PROTEIN GABR"/>
    <property type="match status" value="1"/>
</dbReference>
<dbReference type="InterPro" id="IPR051446">
    <property type="entry name" value="HTH_trans_reg/aminotransferase"/>
</dbReference>
<dbReference type="PROSITE" id="PS50949">
    <property type="entry name" value="HTH_GNTR"/>
    <property type="match status" value="1"/>
</dbReference>
<dbReference type="CDD" id="cd07377">
    <property type="entry name" value="WHTH_GntR"/>
    <property type="match status" value="1"/>
</dbReference>
<dbReference type="SMART" id="SM00345">
    <property type="entry name" value="HTH_GNTR"/>
    <property type="match status" value="1"/>
</dbReference>
<accession>A0A1G7JY17</accession>
<keyword evidence="9" id="KW-0808">Transferase</keyword>
<feature type="domain" description="HTH gntR-type" evidence="8">
    <location>
        <begin position="15"/>
        <end position="83"/>
    </location>
</feature>
<dbReference type="PRINTS" id="PR00035">
    <property type="entry name" value="HTHGNTR"/>
</dbReference>
<reference evidence="9 10" key="1">
    <citation type="submission" date="2016-10" db="EMBL/GenBank/DDBJ databases">
        <authorList>
            <person name="de Groot N.N."/>
        </authorList>
    </citation>
    <scope>NUCLEOTIDE SEQUENCE [LARGE SCALE GENOMIC DNA]</scope>
    <source>
        <strain evidence="9 10">DSM 28129</strain>
    </source>
</reference>
<keyword evidence="6" id="KW-0238">DNA-binding</keyword>
<keyword evidence="10" id="KW-1185">Reference proteome</keyword>
<dbReference type="PANTHER" id="PTHR46577">
    <property type="entry name" value="HTH-TYPE TRANSCRIPTIONAL REGULATORY PROTEIN GABR"/>
    <property type="match status" value="1"/>
</dbReference>
<keyword evidence="7" id="KW-0804">Transcription</keyword>
<dbReference type="GO" id="GO:0030170">
    <property type="term" value="F:pyridoxal phosphate binding"/>
    <property type="evidence" value="ECO:0007669"/>
    <property type="project" value="InterPro"/>
</dbReference>
<dbReference type="Gene3D" id="3.40.640.10">
    <property type="entry name" value="Type I PLP-dependent aspartate aminotransferase-like (Major domain)"/>
    <property type="match status" value="1"/>
</dbReference>
<dbReference type="EMBL" id="FNBG01000008">
    <property type="protein sequence ID" value="SDF29741.1"/>
    <property type="molecule type" value="Genomic_DNA"/>
</dbReference>
<keyword evidence="3 9" id="KW-0032">Aminotransferase</keyword>
<evidence type="ECO:0000256" key="1">
    <source>
        <dbReference type="ARBA" id="ARBA00001933"/>
    </source>
</evidence>
<dbReference type="SUPFAM" id="SSF53383">
    <property type="entry name" value="PLP-dependent transferases"/>
    <property type="match status" value="1"/>
</dbReference>
<dbReference type="Pfam" id="PF00155">
    <property type="entry name" value="Aminotran_1_2"/>
    <property type="match status" value="1"/>
</dbReference>
<dbReference type="InterPro" id="IPR036390">
    <property type="entry name" value="WH_DNA-bd_sf"/>
</dbReference>
<dbReference type="InterPro" id="IPR015421">
    <property type="entry name" value="PyrdxlP-dep_Trfase_major"/>
</dbReference>
<evidence type="ECO:0000256" key="4">
    <source>
        <dbReference type="ARBA" id="ARBA00022898"/>
    </source>
</evidence>
<dbReference type="InterPro" id="IPR036388">
    <property type="entry name" value="WH-like_DNA-bd_sf"/>
</dbReference>
<dbReference type="RefSeq" id="WP_091228852.1">
    <property type="nucleotide sequence ID" value="NZ_FNBG01000008.1"/>
</dbReference>
<evidence type="ECO:0000256" key="5">
    <source>
        <dbReference type="ARBA" id="ARBA00023015"/>
    </source>
</evidence>
<protein>
    <submittedName>
        <fullName evidence="9">GntR family transcriptional regulator / MocR family aminotransferase</fullName>
    </submittedName>
</protein>
<evidence type="ECO:0000259" key="8">
    <source>
        <dbReference type="PROSITE" id="PS50949"/>
    </source>
</evidence>
<evidence type="ECO:0000256" key="6">
    <source>
        <dbReference type="ARBA" id="ARBA00023125"/>
    </source>
</evidence>
<dbReference type="InterPro" id="IPR015424">
    <property type="entry name" value="PyrdxlP-dep_Trfase"/>
</dbReference>
<dbReference type="GO" id="GO:0003700">
    <property type="term" value="F:DNA-binding transcription factor activity"/>
    <property type="evidence" value="ECO:0007669"/>
    <property type="project" value="InterPro"/>
</dbReference>
<evidence type="ECO:0000256" key="7">
    <source>
        <dbReference type="ARBA" id="ARBA00023163"/>
    </source>
</evidence>
<keyword evidence="5" id="KW-0805">Transcription regulation</keyword>
<proteinExistence type="inferred from homology"/>
<dbReference type="Proteomes" id="UP000198972">
    <property type="component" value="Unassembled WGS sequence"/>
</dbReference>
<organism evidence="9 10">
    <name type="scientific">Fontibacillus panacisegetis</name>
    <dbReference type="NCBI Taxonomy" id="670482"/>
    <lineage>
        <taxon>Bacteria</taxon>
        <taxon>Bacillati</taxon>
        <taxon>Bacillota</taxon>
        <taxon>Bacilli</taxon>
        <taxon>Bacillales</taxon>
        <taxon>Paenibacillaceae</taxon>
        <taxon>Fontibacillus</taxon>
    </lineage>
</organism>
<evidence type="ECO:0000256" key="3">
    <source>
        <dbReference type="ARBA" id="ARBA00022576"/>
    </source>
</evidence>
<name>A0A1G7JY17_9BACL</name>
<dbReference type="SUPFAM" id="SSF46785">
    <property type="entry name" value="Winged helix' DNA-binding domain"/>
    <property type="match status" value="1"/>
</dbReference>
<keyword evidence="4" id="KW-0663">Pyridoxal phosphate</keyword>